<dbReference type="InterPro" id="IPR006626">
    <property type="entry name" value="PbH1"/>
</dbReference>
<dbReference type="InterPro" id="IPR012334">
    <property type="entry name" value="Pectin_lyas_fold"/>
</dbReference>
<dbReference type="PANTHER" id="PTHR40088:SF2">
    <property type="entry name" value="SECRETED SUGAR HYDROLASE"/>
    <property type="match status" value="1"/>
</dbReference>
<dbReference type="Proteomes" id="UP001201812">
    <property type="component" value="Unassembled WGS sequence"/>
</dbReference>
<dbReference type="EMBL" id="JAKKPZ010000214">
    <property type="protein sequence ID" value="KAI1698525.1"/>
    <property type="molecule type" value="Genomic_DNA"/>
</dbReference>
<proteinExistence type="predicted"/>
<feature type="signal peptide" evidence="4">
    <location>
        <begin position="1"/>
        <end position="21"/>
    </location>
</feature>
<dbReference type="Pfam" id="PF13229">
    <property type="entry name" value="Beta_helix"/>
    <property type="match status" value="1"/>
</dbReference>
<keyword evidence="3 4" id="KW-0732">Signal</keyword>
<reference evidence="6" key="1">
    <citation type="submission" date="2022-01" db="EMBL/GenBank/DDBJ databases">
        <title>Genome Sequence Resource for Two Populations of Ditylenchus destructor, the Migratory Endoparasitic Phytonematode.</title>
        <authorList>
            <person name="Zhang H."/>
            <person name="Lin R."/>
            <person name="Xie B."/>
        </authorList>
    </citation>
    <scope>NUCLEOTIDE SEQUENCE</scope>
    <source>
        <strain evidence="6">BazhouSP</strain>
    </source>
</reference>
<sequence length="584" mass="63042">MNSKLAAALLLVLIVENPVLAFDTTQFKVPDSNFPIPSGAIFVAPNGNDANAGTQAAPLLTPAAAVKKAVNGSTIVVRAGVYYEVNLGTVSKKITLQAYPHEQVHFLGSKPATGWTKEQTYWRTAWTNPLASLNINCPKEVINPAYPNACLPEQVFVAGAPLAQVTSKAEVVAGKFFMDSANNVLYIGTDPTSKLVEVGTLTIGLQFYPAAAGSRVLGIGFAQYSSYILSNTAAIQSYADNFTVDLCSFVQQAAEGLKLAGVNNIVRSSVFSYNGQNGLGCNKCHGSLIEWNYIAFNNQEHFATSKCGAYCTIAGMKVAHVDRLTVNMNNFYRNNAGGLWFDLGCTNAMVTRNLFKENGDGVAMNSGLFYEVSSTGTVASNAFIKNKGNGIQISGSDRTRIYNNNFVKNKIDITAKDDTRTACGFETYSCQLNLTWDTTGTVVRNNLFSNNLLYGIDSPGVTDQVTSSNLMFSNIDHNGWYRANTTGLYLVRWCPTSDNCPTRYKTHTNFMQATNLDWAPPSIGVRDTPNNPFFVDEDSDKLSLKSDSSARSAGTALPADIAAYLGVPASPIDMGALTYRDKVV</sequence>
<dbReference type="InterPro" id="IPR052052">
    <property type="entry name" value="Polysaccharide_Lyase_9"/>
</dbReference>
<dbReference type="SMART" id="SM00710">
    <property type="entry name" value="PbH1"/>
    <property type="match status" value="5"/>
</dbReference>
<dbReference type="InterPro" id="IPR011050">
    <property type="entry name" value="Pectin_lyase_fold/virulence"/>
</dbReference>
<name>A0AAD4MLD0_9BILA</name>
<evidence type="ECO:0000256" key="3">
    <source>
        <dbReference type="ARBA" id="ARBA00022729"/>
    </source>
</evidence>
<dbReference type="SUPFAM" id="SSF51126">
    <property type="entry name" value="Pectin lyase-like"/>
    <property type="match status" value="1"/>
</dbReference>
<dbReference type="PANTHER" id="PTHR40088">
    <property type="entry name" value="PECTATE LYASE (EUROFUNG)"/>
    <property type="match status" value="1"/>
</dbReference>
<dbReference type="GO" id="GO:0005576">
    <property type="term" value="C:extracellular region"/>
    <property type="evidence" value="ECO:0007669"/>
    <property type="project" value="UniProtKB-SubCell"/>
</dbReference>
<dbReference type="Gene3D" id="2.160.20.10">
    <property type="entry name" value="Single-stranded right-handed beta-helix, Pectin lyase-like"/>
    <property type="match status" value="2"/>
</dbReference>
<dbReference type="AlphaFoldDB" id="A0AAD4MLD0"/>
<keyword evidence="7" id="KW-1185">Reference proteome</keyword>
<comment type="caution">
    <text evidence="6">The sequence shown here is derived from an EMBL/GenBank/DDBJ whole genome shotgun (WGS) entry which is preliminary data.</text>
</comment>
<evidence type="ECO:0000256" key="4">
    <source>
        <dbReference type="SAM" id="SignalP"/>
    </source>
</evidence>
<evidence type="ECO:0000313" key="7">
    <source>
        <dbReference type="Proteomes" id="UP001201812"/>
    </source>
</evidence>
<evidence type="ECO:0000259" key="5">
    <source>
        <dbReference type="Pfam" id="PF13229"/>
    </source>
</evidence>
<keyword evidence="2" id="KW-0964">Secreted</keyword>
<evidence type="ECO:0000313" key="6">
    <source>
        <dbReference type="EMBL" id="KAI1698525.1"/>
    </source>
</evidence>
<evidence type="ECO:0000256" key="1">
    <source>
        <dbReference type="ARBA" id="ARBA00004613"/>
    </source>
</evidence>
<accession>A0AAD4MLD0</accession>
<dbReference type="GO" id="GO:0016837">
    <property type="term" value="F:carbon-oxygen lyase activity, acting on polysaccharides"/>
    <property type="evidence" value="ECO:0007669"/>
    <property type="project" value="TreeGrafter"/>
</dbReference>
<dbReference type="InterPro" id="IPR039448">
    <property type="entry name" value="Beta_helix"/>
</dbReference>
<feature type="domain" description="Right handed beta helix" evidence="5">
    <location>
        <begin position="240"/>
        <end position="406"/>
    </location>
</feature>
<protein>
    <submittedName>
        <fullName evidence="6">Right handed beta helix region domain-containing protein</fullName>
    </submittedName>
</protein>
<evidence type="ECO:0000256" key="2">
    <source>
        <dbReference type="ARBA" id="ARBA00022525"/>
    </source>
</evidence>
<gene>
    <name evidence="6" type="ORF">DdX_17855</name>
</gene>
<organism evidence="6 7">
    <name type="scientific">Ditylenchus destructor</name>
    <dbReference type="NCBI Taxonomy" id="166010"/>
    <lineage>
        <taxon>Eukaryota</taxon>
        <taxon>Metazoa</taxon>
        <taxon>Ecdysozoa</taxon>
        <taxon>Nematoda</taxon>
        <taxon>Chromadorea</taxon>
        <taxon>Rhabditida</taxon>
        <taxon>Tylenchina</taxon>
        <taxon>Tylenchomorpha</taxon>
        <taxon>Sphaerularioidea</taxon>
        <taxon>Anguinidae</taxon>
        <taxon>Anguininae</taxon>
        <taxon>Ditylenchus</taxon>
    </lineage>
</organism>
<feature type="chain" id="PRO_5041951304" evidence="4">
    <location>
        <begin position="22"/>
        <end position="584"/>
    </location>
</feature>
<comment type="subcellular location">
    <subcellularLocation>
        <location evidence="1">Secreted</location>
    </subcellularLocation>
</comment>